<sequence length="247" mass="27728">MRYVKKTLAAALMLFAVFLLTGMKTEAARHLFDVTVKDGYSTQKIPMYYGTSPSGHTAYYTNQPTVYVAPGAKTVRFSVTNVTDAGCGNFSFQNDTLAMSGSDAKMNLFNYYTNGKRRAYMFTVKKLTAPKITWFRVAYPTGRKVLKISSKKAAQIKFVVTADRKANTQISITDRKGRLVWEKKLKSSAKMKYVVSWRGLAGSRNKLGIKRGRAIPNGTYRITVKSSIPYGKRSITARKTIHIKVER</sequence>
<keyword evidence="1" id="KW-0732">Signal</keyword>
<reference evidence="2" key="1">
    <citation type="submission" date="2020-10" db="EMBL/GenBank/DDBJ databases">
        <authorList>
            <person name="Gilroy R."/>
        </authorList>
    </citation>
    <scope>NUCLEOTIDE SEQUENCE</scope>
    <source>
        <strain evidence="2">CHK190-19873</strain>
    </source>
</reference>
<evidence type="ECO:0000313" key="2">
    <source>
        <dbReference type="EMBL" id="HIS32306.1"/>
    </source>
</evidence>
<comment type="caution">
    <text evidence="2">The sequence shown here is derived from an EMBL/GenBank/DDBJ whole genome shotgun (WGS) entry which is preliminary data.</text>
</comment>
<gene>
    <name evidence="2" type="ORF">IAB44_12300</name>
</gene>
<evidence type="ECO:0000313" key="3">
    <source>
        <dbReference type="Proteomes" id="UP000823935"/>
    </source>
</evidence>
<dbReference type="AlphaFoldDB" id="A0A9D1EV48"/>
<proteinExistence type="predicted"/>
<protein>
    <recommendedName>
        <fullName evidence="4">FlgD Ig-like domain-containing protein</fullName>
    </recommendedName>
</protein>
<accession>A0A9D1EV48</accession>
<organism evidence="2 3">
    <name type="scientific">Candidatus Limivivens intestinipullorum</name>
    <dbReference type="NCBI Taxonomy" id="2840858"/>
    <lineage>
        <taxon>Bacteria</taxon>
        <taxon>Bacillati</taxon>
        <taxon>Bacillota</taxon>
        <taxon>Clostridia</taxon>
        <taxon>Lachnospirales</taxon>
        <taxon>Lachnospiraceae</taxon>
        <taxon>Lachnospiraceae incertae sedis</taxon>
        <taxon>Candidatus Limivivens</taxon>
    </lineage>
</organism>
<evidence type="ECO:0000256" key="1">
    <source>
        <dbReference type="SAM" id="SignalP"/>
    </source>
</evidence>
<dbReference type="Proteomes" id="UP000823935">
    <property type="component" value="Unassembled WGS sequence"/>
</dbReference>
<dbReference type="EMBL" id="DVIQ01000074">
    <property type="protein sequence ID" value="HIS32306.1"/>
    <property type="molecule type" value="Genomic_DNA"/>
</dbReference>
<feature type="signal peptide" evidence="1">
    <location>
        <begin position="1"/>
        <end position="27"/>
    </location>
</feature>
<evidence type="ECO:0008006" key="4">
    <source>
        <dbReference type="Google" id="ProtNLM"/>
    </source>
</evidence>
<dbReference type="Gene3D" id="2.60.40.4070">
    <property type="match status" value="1"/>
</dbReference>
<reference evidence="2" key="2">
    <citation type="journal article" date="2021" name="PeerJ">
        <title>Extensive microbial diversity within the chicken gut microbiome revealed by metagenomics and culture.</title>
        <authorList>
            <person name="Gilroy R."/>
            <person name="Ravi A."/>
            <person name="Getino M."/>
            <person name="Pursley I."/>
            <person name="Horton D.L."/>
            <person name="Alikhan N.F."/>
            <person name="Baker D."/>
            <person name="Gharbi K."/>
            <person name="Hall N."/>
            <person name="Watson M."/>
            <person name="Adriaenssens E.M."/>
            <person name="Foster-Nyarko E."/>
            <person name="Jarju S."/>
            <person name="Secka A."/>
            <person name="Antonio M."/>
            <person name="Oren A."/>
            <person name="Chaudhuri R.R."/>
            <person name="La Ragione R."/>
            <person name="Hildebrand F."/>
            <person name="Pallen M.J."/>
        </authorList>
    </citation>
    <scope>NUCLEOTIDE SEQUENCE</scope>
    <source>
        <strain evidence="2">CHK190-19873</strain>
    </source>
</reference>
<name>A0A9D1EV48_9FIRM</name>
<feature type="chain" id="PRO_5038538310" description="FlgD Ig-like domain-containing protein" evidence="1">
    <location>
        <begin position="28"/>
        <end position="247"/>
    </location>
</feature>